<comment type="pathway">
    <text evidence="1">Cell wall biogenesis; cell wall polysaccharide biosynthesis.</text>
</comment>
<organism evidence="6 7">
    <name type="scientific">Microcystis wesenbergii TW10</name>
    <dbReference type="NCBI Taxonomy" id="2060474"/>
    <lineage>
        <taxon>Bacteria</taxon>
        <taxon>Bacillati</taxon>
        <taxon>Cyanobacteriota</taxon>
        <taxon>Cyanophyceae</taxon>
        <taxon>Oscillatoriophycideae</taxon>
        <taxon>Chroococcales</taxon>
        <taxon>Microcystaceae</taxon>
        <taxon>Microcystis</taxon>
    </lineage>
</organism>
<dbReference type="Proteomes" id="UP000257002">
    <property type="component" value="Unassembled WGS sequence"/>
</dbReference>
<dbReference type="PANTHER" id="PTHR43179:SF12">
    <property type="entry name" value="GALACTOFURANOSYLTRANSFERASE GLFT2"/>
    <property type="match status" value="1"/>
</dbReference>
<proteinExistence type="inferred from homology"/>
<dbReference type="GO" id="GO:0016757">
    <property type="term" value="F:glycosyltransferase activity"/>
    <property type="evidence" value="ECO:0007669"/>
    <property type="project" value="UniProtKB-KW"/>
</dbReference>
<evidence type="ECO:0000259" key="5">
    <source>
        <dbReference type="Pfam" id="PF00535"/>
    </source>
</evidence>
<feature type="domain" description="Glycosyltransferase 2-like" evidence="5">
    <location>
        <begin position="15"/>
        <end position="114"/>
    </location>
</feature>
<keyword evidence="3" id="KW-0328">Glycosyltransferase</keyword>
<dbReference type="PANTHER" id="PTHR43179">
    <property type="entry name" value="RHAMNOSYLTRANSFERASE WBBL"/>
    <property type="match status" value="1"/>
</dbReference>
<dbReference type="CDD" id="cd02526">
    <property type="entry name" value="GT2_RfbF_like"/>
    <property type="match status" value="1"/>
</dbReference>
<evidence type="ECO:0000256" key="3">
    <source>
        <dbReference type="ARBA" id="ARBA00022676"/>
    </source>
</evidence>
<comment type="similarity">
    <text evidence="2">Belongs to the glycosyltransferase 2 family.</text>
</comment>
<gene>
    <name evidence="6" type="ORF">DWQ51_03965</name>
</gene>
<dbReference type="InterPro" id="IPR001173">
    <property type="entry name" value="Glyco_trans_2-like"/>
</dbReference>
<reference evidence="6 7" key="1">
    <citation type="submission" date="2017-10" db="EMBL/GenBank/DDBJ databases">
        <title>A large-scale comparative metagenomic study reveals the eutrophication-driven functional interactions in six Microcystis-epibionts communities.</title>
        <authorList>
            <person name="Li Q."/>
            <person name="Lin F."/>
        </authorList>
    </citation>
    <scope>NUCLEOTIDE SEQUENCE [LARGE SCALE GENOMIC DNA]</scope>
    <source>
        <strain evidence="6">TW10</strain>
    </source>
</reference>
<dbReference type="Pfam" id="PF00535">
    <property type="entry name" value="Glycos_transf_2"/>
    <property type="match status" value="1"/>
</dbReference>
<evidence type="ECO:0000313" key="6">
    <source>
        <dbReference type="EMBL" id="REJ56079.1"/>
    </source>
</evidence>
<dbReference type="SUPFAM" id="SSF53448">
    <property type="entry name" value="Nucleotide-diphospho-sugar transferases"/>
    <property type="match status" value="1"/>
</dbReference>
<dbReference type="AlphaFoldDB" id="A0A3E0M8J2"/>
<name>A0A3E0M8J2_9CHRO</name>
<accession>A0A3E0M8J2</accession>
<comment type="caution">
    <text evidence="6">The sequence shown here is derived from an EMBL/GenBank/DDBJ whole genome shotgun (WGS) entry which is preliminary data.</text>
</comment>
<dbReference type="InterPro" id="IPR029044">
    <property type="entry name" value="Nucleotide-diphossugar_trans"/>
</dbReference>
<evidence type="ECO:0000313" key="7">
    <source>
        <dbReference type="Proteomes" id="UP000257002"/>
    </source>
</evidence>
<protein>
    <submittedName>
        <fullName evidence="6">Glycosyltransferase family 2 protein</fullName>
    </submittedName>
</protein>
<dbReference type="Gene3D" id="3.90.550.10">
    <property type="entry name" value="Spore Coat Polysaccharide Biosynthesis Protein SpsA, Chain A"/>
    <property type="match status" value="1"/>
</dbReference>
<keyword evidence="4 6" id="KW-0808">Transferase</keyword>
<dbReference type="EMBL" id="QQWD01000003">
    <property type="protein sequence ID" value="REJ56079.1"/>
    <property type="molecule type" value="Genomic_DNA"/>
</dbReference>
<sequence>MILEGVFVYKVASYITFYQDSLSLQACIQAIKSQSYPIQHLIIVDNSPEPLLQYYSQDESITLLSHPENIGIAGGLKIGIQWAIANNYDFLWTFDQDSQPSPELLEKLLETYQAIKSRENIGIIAPLAVDKITGQEWHGINFNGYQFQEAEHHKIAQDYYCCDAVITSGSLISIPIAKQVPLPDEKFFIDAVDWEYCWKFRQDNYDVVVAQNAILDHRFGNSRQIKIFPISKLITIYNYSPLRYYYIHRNYTYLETRLAQKNNKLIFSVFRRLQFLLILIIKIALLEPDQKLLKIWACLKGTYDGFRGKLGKTWQ</sequence>
<evidence type="ECO:0000256" key="1">
    <source>
        <dbReference type="ARBA" id="ARBA00004776"/>
    </source>
</evidence>
<evidence type="ECO:0000256" key="2">
    <source>
        <dbReference type="ARBA" id="ARBA00006739"/>
    </source>
</evidence>
<evidence type="ECO:0000256" key="4">
    <source>
        <dbReference type="ARBA" id="ARBA00022679"/>
    </source>
</evidence>